<evidence type="ECO:0000313" key="7">
    <source>
        <dbReference type="Proteomes" id="UP001175000"/>
    </source>
</evidence>
<organism evidence="6 7">
    <name type="scientific">Immersiella caudata</name>
    <dbReference type="NCBI Taxonomy" id="314043"/>
    <lineage>
        <taxon>Eukaryota</taxon>
        <taxon>Fungi</taxon>
        <taxon>Dikarya</taxon>
        <taxon>Ascomycota</taxon>
        <taxon>Pezizomycotina</taxon>
        <taxon>Sordariomycetes</taxon>
        <taxon>Sordariomycetidae</taxon>
        <taxon>Sordariales</taxon>
        <taxon>Lasiosphaeriaceae</taxon>
        <taxon>Immersiella</taxon>
    </lineage>
</organism>
<dbReference type="EMBL" id="JAULSU010000006">
    <property type="protein sequence ID" value="KAK0614484.1"/>
    <property type="molecule type" value="Genomic_DNA"/>
</dbReference>
<dbReference type="InterPro" id="IPR036464">
    <property type="entry name" value="Rubisco_LSMT_subst-bd_sf"/>
</dbReference>
<dbReference type="PROSITE" id="PS50280">
    <property type="entry name" value="SET"/>
    <property type="match status" value="1"/>
</dbReference>
<evidence type="ECO:0000313" key="6">
    <source>
        <dbReference type="EMBL" id="KAK0614484.1"/>
    </source>
</evidence>
<dbReference type="InterPro" id="IPR044430">
    <property type="entry name" value="SETD6_SET"/>
</dbReference>
<dbReference type="InterPro" id="IPR001214">
    <property type="entry name" value="SET_dom"/>
</dbReference>
<reference evidence="6" key="1">
    <citation type="submission" date="2023-06" db="EMBL/GenBank/DDBJ databases">
        <title>Genome-scale phylogeny and comparative genomics of the fungal order Sordariales.</title>
        <authorList>
            <consortium name="Lawrence Berkeley National Laboratory"/>
            <person name="Hensen N."/>
            <person name="Bonometti L."/>
            <person name="Westerberg I."/>
            <person name="Brannstrom I.O."/>
            <person name="Guillou S."/>
            <person name="Cros-Aarteil S."/>
            <person name="Calhoun S."/>
            <person name="Haridas S."/>
            <person name="Kuo A."/>
            <person name="Mondo S."/>
            <person name="Pangilinan J."/>
            <person name="Riley R."/>
            <person name="Labutti K."/>
            <person name="Andreopoulos B."/>
            <person name="Lipzen A."/>
            <person name="Chen C."/>
            <person name="Yanf M."/>
            <person name="Daum C."/>
            <person name="Ng V."/>
            <person name="Clum A."/>
            <person name="Steindorff A."/>
            <person name="Ohm R."/>
            <person name="Martin F."/>
            <person name="Silar P."/>
            <person name="Natvig D."/>
            <person name="Lalanne C."/>
            <person name="Gautier V."/>
            <person name="Ament-Velasquez S.L."/>
            <person name="Kruys A."/>
            <person name="Hutchinson M.I."/>
            <person name="Powell A.J."/>
            <person name="Barry K."/>
            <person name="Miller A.N."/>
            <person name="Grigoriev I.V."/>
            <person name="Debuchy R."/>
            <person name="Gladieux P."/>
            <person name="Thoren M.H."/>
            <person name="Johannesson H."/>
        </authorList>
    </citation>
    <scope>NUCLEOTIDE SEQUENCE</scope>
    <source>
        <strain evidence="6">CBS 606.72</strain>
    </source>
</reference>
<evidence type="ECO:0000256" key="2">
    <source>
        <dbReference type="ARBA" id="ARBA00022679"/>
    </source>
</evidence>
<dbReference type="SUPFAM" id="SSF81822">
    <property type="entry name" value="RuBisCo LSMT C-terminal, substrate-binding domain"/>
    <property type="match status" value="1"/>
</dbReference>
<sequence length="504" mass="56346">MEIDGGHDVEFAQQTQHFLEWFKSLPSATFHKDIELVDMRGSGAGRGIIATADIAPETVLFTIPRPSILCATTSPLAAHLPSLFSQDDTASNPSAENGDGDDDEKSQDSWTLLILVLIREYLDPNSKWKPYLSLLPTTFTTPMFWPPNHLSHLQSSSILPKIGHASADSMIRSRILPIITSHPTLFFPPGVSPLPESDLINLAHRCGSAIMAYAFDLETEPSPSESEEEPADEWIEDREGRTMLGMVPMADMLNADAEFNAHINHGEEALTATALRGIRKGEEILNYYGPLGNGELLRRYGYVTEKHARYDVVEVPWALVEGRLKGRFAGLSGSQWEAVRAYVREQEEEEEGEAEDAFVLEREGEDPDAEGRLHGEAVSAGLPEELAERVKVFLKGVKKVAGNEGEVLADKAVRKEIYLDSVLGALQDRERQYATLLEEDEKLIRPERPMEREEMALWVRVGEKRLLREAQSWVSRELEAARREVSSKRERGDENAPAAKRRRA</sequence>
<dbReference type="GO" id="GO:0016279">
    <property type="term" value="F:protein-lysine N-methyltransferase activity"/>
    <property type="evidence" value="ECO:0007669"/>
    <property type="project" value="UniProtKB-UniRule"/>
</dbReference>
<comment type="caution">
    <text evidence="6">The sequence shown here is derived from an EMBL/GenBank/DDBJ whole genome shotgun (WGS) entry which is preliminary data.</text>
</comment>
<feature type="region of interest" description="Disordered" evidence="4">
    <location>
        <begin position="477"/>
        <end position="504"/>
    </location>
</feature>
<keyword evidence="2" id="KW-0808">Transferase</keyword>
<dbReference type="Pfam" id="PF09273">
    <property type="entry name" value="Rubis-subs-bind"/>
    <property type="match status" value="1"/>
</dbReference>
<feature type="domain" description="SET" evidence="5">
    <location>
        <begin position="32"/>
        <end position="289"/>
    </location>
</feature>
<keyword evidence="7" id="KW-1185">Reference proteome</keyword>
<dbReference type="Pfam" id="PF00856">
    <property type="entry name" value="SET"/>
    <property type="match status" value="1"/>
</dbReference>
<gene>
    <name evidence="6" type="ORF">B0T14DRAFT_436233</name>
</gene>
<dbReference type="InterPro" id="IPR050600">
    <property type="entry name" value="SETD3_SETD6_MTase"/>
</dbReference>
<dbReference type="InterPro" id="IPR015353">
    <property type="entry name" value="Rubisco_LSMT_subst-bd"/>
</dbReference>
<evidence type="ECO:0000256" key="3">
    <source>
        <dbReference type="ARBA" id="ARBA00022691"/>
    </source>
</evidence>
<dbReference type="SUPFAM" id="SSF82199">
    <property type="entry name" value="SET domain"/>
    <property type="match status" value="1"/>
</dbReference>
<evidence type="ECO:0000256" key="4">
    <source>
        <dbReference type="SAM" id="MobiDB-lite"/>
    </source>
</evidence>
<dbReference type="GO" id="GO:0005634">
    <property type="term" value="C:nucleus"/>
    <property type="evidence" value="ECO:0007669"/>
    <property type="project" value="UniProtKB-SubCell"/>
</dbReference>
<evidence type="ECO:0000256" key="1">
    <source>
        <dbReference type="ARBA" id="ARBA00022603"/>
    </source>
</evidence>
<dbReference type="CDD" id="cd19178">
    <property type="entry name" value="SET_SETD6"/>
    <property type="match status" value="1"/>
</dbReference>
<evidence type="ECO:0000259" key="5">
    <source>
        <dbReference type="PROSITE" id="PS50280"/>
    </source>
</evidence>
<dbReference type="AlphaFoldDB" id="A0AA39WFK1"/>
<dbReference type="GO" id="GO:0032259">
    <property type="term" value="P:methylation"/>
    <property type="evidence" value="ECO:0007669"/>
    <property type="project" value="UniProtKB-KW"/>
</dbReference>
<keyword evidence="3" id="KW-0949">S-adenosyl-L-methionine</keyword>
<dbReference type="FunFam" id="3.90.1410.10:FF:000007">
    <property type="entry name" value="Ribosomal lysine N-methyltransferase 4"/>
    <property type="match status" value="1"/>
</dbReference>
<dbReference type="Proteomes" id="UP001175000">
    <property type="component" value="Unassembled WGS sequence"/>
</dbReference>
<dbReference type="PANTHER" id="PTHR13271:SF34">
    <property type="entry name" value="N-LYSINE METHYLTRANSFERASE SETD6"/>
    <property type="match status" value="1"/>
</dbReference>
<dbReference type="Gene3D" id="3.90.1410.10">
    <property type="entry name" value="set domain protein methyltransferase, domain 1"/>
    <property type="match status" value="1"/>
</dbReference>
<protein>
    <recommendedName>
        <fullName evidence="5">SET domain-containing protein</fullName>
    </recommendedName>
</protein>
<keyword evidence="1" id="KW-0489">Methyltransferase</keyword>
<dbReference type="InterPro" id="IPR046341">
    <property type="entry name" value="SET_dom_sf"/>
</dbReference>
<dbReference type="Gene3D" id="3.90.1420.10">
    <property type="entry name" value="Rubisco LSMT, substrate-binding domain"/>
    <property type="match status" value="1"/>
</dbReference>
<dbReference type="PANTHER" id="PTHR13271">
    <property type="entry name" value="UNCHARACTERIZED PUTATIVE METHYLTRANSFERASE"/>
    <property type="match status" value="1"/>
</dbReference>
<name>A0AA39WFK1_9PEZI</name>
<feature type="region of interest" description="Disordered" evidence="4">
    <location>
        <begin position="87"/>
        <end position="106"/>
    </location>
</feature>
<proteinExistence type="predicted"/>
<accession>A0AA39WFK1</accession>
<feature type="compositionally biased region" description="Basic and acidic residues" evidence="4">
    <location>
        <begin position="477"/>
        <end position="494"/>
    </location>
</feature>